<keyword evidence="8" id="KW-1185">Reference proteome</keyword>
<evidence type="ECO:0000256" key="4">
    <source>
        <dbReference type="PROSITE-ProRule" id="PRU00175"/>
    </source>
</evidence>
<evidence type="ECO:0000259" key="6">
    <source>
        <dbReference type="PROSITE" id="PS50089"/>
    </source>
</evidence>
<keyword evidence="2 4" id="KW-0863">Zinc-finger</keyword>
<keyword evidence="3" id="KW-0862">Zinc</keyword>
<dbReference type="Gene3D" id="3.30.40.10">
    <property type="entry name" value="Zinc/RING finger domain, C3HC4 (zinc finger)"/>
    <property type="match status" value="1"/>
</dbReference>
<organism evidence="7 8">
    <name type="scientific">Hibiscus sabdariffa</name>
    <name type="common">roselle</name>
    <dbReference type="NCBI Taxonomy" id="183260"/>
    <lineage>
        <taxon>Eukaryota</taxon>
        <taxon>Viridiplantae</taxon>
        <taxon>Streptophyta</taxon>
        <taxon>Embryophyta</taxon>
        <taxon>Tracheophyta</taxon>
        <taxon>Spermatophyta</taxon>
        <taxon>Magnoliopsida</taxon>
        <taxon>eudicotyledons</taxon>
        <taxon>Gunneridae</taxon>
        <taxon>Pentapetalae</taxon>
        <taxon>rosids</taxon>
        <taxon>malvids</taxon>
        <taxon>Malvales</taxon>
        <taxon>Malvaceae</taxon>
        <taxon>Malvoideae</taxon>
        <taxon>Hibiscus</taxon>
    </lineage>
</organism>
<name>A0ABR2QQ81_9ROSI</name>
<evidence type="ECO:0000256" key="2">
    <source>
        <dbReference type="ARBA" id="ARBA00022771"/>
    </source>
</evidence>
<dbReference type="Pfam" id="PF13920">
    <property type="entry name" value="zf-C3HC4_3"/>
    <property type="match status" value="1"/>
</dbReference>
<dbReference type="InterPro" id="IPR013083">
    <property type="entry name" value="Znf_RING/FYVE/PHD"/>
</dbReference>
<feature type="domain" description="RING-type" evidence="6">
    <location>
        <begin position="291"/>
        <end position="326"/>
    </location>
</feature>
<dbReference type="PANTHER" id="PTHR42647">
    <property type="entry name" value="SBP (S-RIBONUCLEASE BINDING PROTEIN) FAMILY PROTEIN"/>
    <property type="match status" value="1"/>
</dbReference>
<dbReference type="PANTHER" id="PTHR42647:SF10">
    <property type="entry name" value="F2G19.2"/>
    <property type="match status" value="1"/>
</dbReference>
<dbReference type="Proteomes" id="UP001396334">
    <property type="component" value="Unassembled WGS sequence"/>
</dbReference>
<proteinExistence type="predicted"/>
<dbReference type="CDD" id="cd16649">
    <property type="entry name" value="mRING-HC-C3HC5_CGRF1-like"/>
    <property type="match status" value="1"/>
</dbReference>
<dbReference type="EMBL" id="JBBPBN010000034">
    <property type="protein sequence ID" value="KAK9002835.1"/>
    <property type="molecule type" value="Genomic_DNA"/>
</dbReference>
<evidence type="ECO:0000256" key="5">
    <source>
        <dbReference type="SAM" id="Coils"/>
    </source>
</evidence>
<evidence type="ECO:0000256" key="1">
    <source>
        <dbReference type="ARBA" id="ARBA00022723"/>
    </source>
</evidence>
<dbReference type="InterPro" id="IPR001841">
    <property type="entry name" value="Znf_RING"/>
</dbReference>
<evidence type="ECO:0000256" key="3">
    <source>
        <dbReference type="ARBA" id="ARBA00022833"/>
    </source>
</evidence>
<evidence type="ECO:0000313" key="7">
    <source>
        <dbReference type="EMBL" id="KAK9002835.1"/>
    </source>
</evidence>
<comment type="caution">
    <text evidence="7">The sequence shown here is derived from an EMBL/GenBank/DDBJ whole genome shotgun (WGS) entry which is preliminary data.</text>
</comment>
<keyword evidence="5" id="KW-0175">Coiled coil</keyword>
<protein>
    <recommendedName>
        <fullName evidence="6">RING-type domain-containing protein</fullName>
    </recommendedName>
</protein>
<feature type="coiled-coil region" evidence="5">
    <location>
        <begin position="186"/>
        <end position="227"/>
    </location>
</feature>
<dbReference type="PROSITE" id="PS50089">
    <property type="entry name" value="ZF_RING_2"/>
    <property type="match status" value="1"/>
</dbReference>
<keyword evidence="1" id="KW-0479">Metal-binding</keyword>
<sequence length="394" mass="44418">MAFPQHQFQQHYQPQQQDQPKNFRNLYAIDGQVSPPLAYYNTPNLLDSSQHPPYVPPFHVVGFAPVPVTDGSDGGAALQWNNGVEPERKKLKEQDLLENNSQISSVDFFQARSVSTGLGLALDNNNRMASSVDSPLLSLIGDDIDLELQRQDAEIDRLLKAQGERLRQAVLEKVQSNQLQTISLVEERVIQKLREKEAEVENINKKNMELEKQMEQLTMEAGAWQQRARYNENMITALKFNLQQVHAQSRDSKEGCGDSEVDDTASCCNGRAIDFHLLCKENGGVKELMTCKVCRMNEVCMLLLPCKHLCLCKSCESKLSFCPLCQSSKFIGMESTLKNSFPAIDEASGLQMPCLLDSVTVQLLNSYTFHQHPERKVFFMHQLNAEILKANGVQ</sequence>
<evidence type="ECO:0000313" key="8">
    <source>
        <dbReference type="Proteomes" id="UP001396334"/>
    </source>
</evidence>
<reference evidence="7 8" key="1">
    <citation type="journal article" date="2024" name="G3 (Bethesda)">
        <title>Genome assembly of Hibiscus sabdariffa L. provides insights into metabolisms of medicinal natural products.</title>
        <authorList>
            <person name="Kim T."/>
        </authorList>
    </citation>
    <scope>NUCLEOTIDE SEQUENCE [LARGE SCALE GENOMIC DNA]</scope>
    <source>
        <strain evidence="7">TK-2024</strain>
        <tissue evidence="7">Old leaves</tissue>
    </source>
</reference>
<gene>
    <name evidence="7" type="ORF">V6N11_060415</name>
</gene>
<accession>A0ABR2QQ81</accession>